<protein>
    <submittedName>
        <fullName evidence="1">Uncharacterized protein</fullName>
    </submittedName>
</protein>
<evidence type="ECO:0000313" key="2">
    <source>
        <dbReference type="Proteomes" id="UP000790377"/>
    </source>
</evidence>
<accession>A0ACB8ASK7</accession>
<dbReference type="Proteomes" id="UP000790377">
    <property type="component" value="Unassembled WGS sequence"/>
</dbReference>
<reference evidence="1" key="1">
    <citation type="journal article" date="2021" name="New Phytol.">
        <title>Evolutionary innovations through gain and loss of genes in the ectomycorrhizal Boletales.</title>
        <authorList>
            <person name="Wu G."/>
            <person name="Miyauchi S."/>
            <person name="Morin E."/>
            <person name="Kuo A."/>
            <person name="Drula E."/>
            <person name="Varga T."/>
            <person name="Kohler A."/>
            <person name="Feng B."/>
            <person name="Cao Y."/>
            <person name="Lipzen A."/>
            <person name="Daum C."/>
            <person name="Hundley H."/>
            <person name="Pangilinan J."/>
            <person name="Johnson J."/>
            <person name="Barry K."/>
            <person name="LaButti K."/>
            <person name="Ng V."/>
            <person name="Ahrendt S."/>
            <person name="Min B."/>
            <person name="Choi I.G."/>
            <person name="Park H."/>
            <person name="Plett J.M."/>
            <person name="Magnuson J."/>
            <person name="Spatafora J.W."/>
            <person name="Nagy L.G."/>
            <person name="Henrissat B."/>
            <person name="Grigoriev I.V."/>
            <person name="Yang Z.L."/>
            <person name="Xu J."/>
            <person name="Martin F.M."/>
        </authorList>
    </citation>
    <scope>NUCLEOTIDE SEQUENCE</scope>
    <source>
        <strain evidence="1">ATCC 28755</strain>
    </source>
</reference>
<organism evidence="1 2">
    <name type="scientific">Hygrophoropsis aurantiaca</name>
    <dbReference type="NCBI Taxonomy" id="72124"/>
    <lineage>
        <taxon>Eukaryota</taxon>
        <taxon>Fungi</taxon>
        <taxon>Dikarya</taxon>
        <taxon>Basidiomycota</taxon>
        <taxon>Agaricomycotina</taxon>
        <taxon>Agaricomycetes</taxon>
        <taxon>Agaricomycetidae</taxon>
        <taxon>Boletales</taxon>
        <taxon>Coniophorineae</taxon>
        <taxon>Hygrophoropsidaceae</taxon>
        <taxon>Hygrophoropsis</taxon>
    </lineage>
</organism>
<sequence length="310" mass="34037">MPDQLHFPSEVQNRLLEIAKSSFSAMDGGSITVADISHDLAAKIKFCSENTRYYAPDMFSGWAEDVQTRGPAASATSIPEISILEISTIDGARLLSKTLSARSPSFGRIAVLSFANGLNPGGGVLVGAQAQEESLARSSTLYPCLLTETAKKLYDLHRGAGDLDGFYSHAMIYTPSVVTYKDDAGAWIEPFEMDVLTSAAVNVVYARASQYGILVAREQLERRVASLMRERMARILFLFEKQGAKNIVLGSYGTGLLENSIELVAQTWADLLTGEGARYRRCFHRVIFAVLGSETFDAFKRHFEARVNQE</sequence>
<evidence type="ECO:0000313" key="1">
    <source>
        <dbReference type="EMBL" id="KAH7916214.1"/>
    </source>
</evidence>
<proteinExistence type="predicted"/>
<gene>
    <name evidence="1" type="ORF">BJ138DRAFT_1139865</name>
</gene>
<name>A0ACB8ASK7_9AGAM</name>
<comment type="caution">
    <text evidence="1">The sequence shown here is derived from an EMBL/GenBank/DDBJ whole genome shotgun (WGS) entry which is preliminary data.</text>
</comment>
<dbReference type="EMBL" id="MU267592">
    <property type="protein sequence ID" value="KAH7916214.1"/>
    <property type="molecule type" value="Genomic_DNA"/>
</dbReference>
<keyword evidence="2" id="KW-1185">Reference proteome</keyword>